<name>A0AAN0VG60_9PROT</name>
<gene>
    <name evidence="1" type="ORF">GbCGDNIH3_5099</name>
</gene>
<organism evidence="1 2">
    <name type="scientific">Granulibacter bethesdensis</name>
    <dbReference type="NCBI Taxonomy" id="364410"/>
    <lineage>
        <taxon>Bacteria</taxon>
        <taxon>Pseudomonadati</taxon>
        <taxon>Pseudomonadota</taxon>
        <taxon>Alphaproteobacteria</taxon>
        <taxon>Acetobacterales</taxon>
        <taxon>Acetobacteraceae</taxon>
        <taxon>Granulibacter</taxon>
    </lineage>
</organism>
<protein>
    <submittedName>
        <fullName evidence="1">Uncharacterized protein</fullName>
    </submittedName>
</protein>
<sequence>MDWTPITNAAAQTGAEIVTTIVIPLVLAWAARRWNLNTQWTSAIQQASGAAYAAAVATGRPITDPVARGAAVAAGVEYLRDRVRPAVLASAGIKSVPAAEAAVEAGLGQLLARDPSVTVGSNNVPTNTVYGHQSK</sequence>
<proteinExistence type="predicted"/>
<dbReference type="KEGG" id="gbc:GbCGDNIH3_5099"/>
<evidence type="ECO:0000313" key="1">
    <source>
        <dbReference type="EMBL" id="AHJ63279.1"/>
    </source>
</evidence>
<dbReference type="Proteomes" id="UP000019438">
    <property type="component" value="Chromosome"/>
</dbReference>
<dbReference type="EMBL" id="CP003181">
    <property type="protein sequence ID" value="AHJ63279.1"/>
    <property type="molecule type" value="Genomic_DNA"/>
</dbReference>
<accession>A0AAN0VG60</accession>
<evidence type="ECO:0000313" key="2">
    <source>
        <dbReference type="Proteomes" id="UP000019438"/>
    </source>
</evidence>
<reference evidence="2" key="1">
    <citation type="submission" date="2012-06" db="EMBL/GenBank/DDBJ databases">
        <title>Genome analysis of multiple Granulibacter bethesdensis isolates demonstrates substantial genome diversity.</title>
        <authorList>
            <person name="Greenberg D.E."/>
            <person name="Porcella S.F."/>
            <person name="Zarember K."/>
            <person name="Zelazny A.M."/>
            <person name="Bruno D."/>
            <person name="Martens C."/>
            <person name="Barbian K.D."/>
            <person name="Jaske E."/>
            <person name="Holland S.M."/>
        </authorList>
    </citation>
    <scope>NUCLEOTIDE SEQUENCE [LARGE SCALE GENOMIC DNA]</scope>
    <source>
        <strain evidence="2">CGDNIH3</strain>
    </source>
</reference>
<dbReference type="AlphaFoldDB" id="A0AAN0VG60"/>
<dbReference type="RefSeq" id="WP_025286839.1">
    <property type="nucleotide sequence ID" value="NZ_CP003181.2"/>
</dbReference>